<evidence type="ECO:0000313" key="2">
    <source>
        <dbReference type="Proteomes" id="UP000824469"/>
    </source>
</evidence>
<feature type="non-terminal residue" evidence="1">
    <location>
        <position position="50"/>
    </location>
</feature>
<comment type="caution">
    <text evidence="1">The sequence shown here is derived from an EMBL/GenBank/DDBJ whole genome shotgun (WGS) entry which is preliminary data.</text>
</comment>
<feature type="non-terminal residue" evidence="1">
    <location>
        <position position="1"/>
    </location>
</feature>
<organism evidence="1 2">
    <name type="scientific">Taxus chinensis</name>
    <name type="common">Chinese yew</name>
    <name type="synonym">Taxus wallichiana var. chinensis</name>
    <dbReference type="NCBI Taxonomy" id="29808"/>
    <lineage>
        <taxon>Eukaryota</taxon>
        <taxon>Viridiplantae</taxon>
        <taxon>Streptophyta</taxon>
        <taxon>Embryophyta</taxon>
        <taxon>Tracheophyta</taxon>
        <taxon>Spermatophyta</taxon>
        <taxon>Pinopsida</taxon>
        <taxon>Pinidae</taxon>
        <taxon>Conifers II</taxon>
        <taxon>Cupressales</taxon>
        <taxon>Taxaceae</taxon>
        <taxon>Taxus</taxon>
    </lineage>
</organism>
<dbReference type="AlphaFoldDB" id="A0AA38CQG4"/>
<dbReference type="Proteomes" id="UP000824469">
    <property type="component" value="Unassembled WGS sequence"/>
</dbReference>
<sequence>LGYSSVGMEIEECSKNANGRQASESKVFTPLVLREDSEQESCASSSQARC</sequence>
<reference evidence="1 2" key="1">
    <citation type="journal article" date="2021" name="Nat. Plants">
        <title>The Taxus genome provides insights into paclitaxel biosynthesis.</title>
        <authorList>
            <person name="Xiong X."/>
            <person name="Gou J."/>
            <person name="Liao Q."/>
            <person name="Li Y."/>
            <person name="Zhou Q."/>
            <person name="Bi G."/>
            <person name="Li C."/>
            <person name="Du R."/>
            <person name="Wang X."/>
            <person name="Sun T."/>
            <person name="Guo L."/>
            <person name="Liang H."/>
            <person name="Lu P."/>
            <person name="Wu Y."/>
            <person name="Zhang Z."/>
            <person name="Ro D.K."/>
            <person name="Shang Y."/>
            <person name="Huang S."/>
            <person name="Yan J."/>
        </authorList>
    </citation>
    <scope>NUCLEOTIDE SEQUENCE [LARGE SCALE GENOMIC DNA]</scope>
    <source>
        <strain evidence="1">Ta-2019</strain>
    </source>
</reference>
<accession>A0AA38CQG4</accession>
<protein>
    <submittedName>
        <fullName evidence="1">Uncharacterized protein</fullName>
    </submittedName>
</protein>
<keyword evidence="2" id="KW-1185">Reference proteome</keyword>
<gene>
    <name evidence="1" type="ORF">KI387_009369</name>
</gene>
<name>A0AA38CQG4_TAXCH</name>
<dbReference type="EMBL" id="JAHRHJ020000008">
    <property type="protein sequence ID" value="KAH9304965.1"/>
    <property type="molecule type" value="Genomic_DNA"/>
</dbReference>
<evidence type="ECO:0000313" key="1">
    <source>
        <dbReference type="EMBL" id="KAH9304965.1"/>
    </source>
</evidence>
<proteinExistence type="predicted"/>